<evidence type="ECO:0000313" key="2">
    <source>
        <dbReference type="Proteomes" id="UP000311605"/>
    </source>
</evidence>
<dbReference type="AlphaFoldDB" id="A0A5C4XN53"/>
<accession>A0A5C4XN53</accession>
<protein>
    <submittedName>
        <fullName evidence="1">Uncharacterized protein</fullName>
    </submittedName>
</protein>
<dbReference type="OrthoDB" id="8402420at2"/>
<sequence>MTMLGSCATTQKVAEAETPEDATAILAKEGPTASGTYVDPMVTTAHGRKLAQNAIPASGIRSPAGGKPAQNALTQMYPSAPTSIAGAVTEPTGVRAGSVSIFSGHGPAAAPATTMASAALDSPYPAASPMPTGGVNAMTRSVFSTGTPVACGNDANGNMISC</sequence>
<keyword evidence="2" id="KW-1185">Reference proteome</keyword>
<evidence type="ECO:0000313" key="1">
    <source>
        <dbReference type="EMBL" id="TNM64945.1"/>
    </source>
</evidence>
<dbReference type="Proteomes" id="UP000311605">
    <property type="component" value="Unassembled WGS sequence"/>
</dbReference>
<reference evidence="1 2" key="1">
    <citation type="submission" date="2019-06" db="EMBL/GenBank/DDBJ databases">
        <title>The draft genome of Rhizobium smilacinae PTYR-5.</title>
        <authorList>
            <person name="Liu L."/>
            <person name="Li L."/>
            <person name="Zhang X."/>
        </authorList>
    </citation>
    <scope>NUCLEOTIDE SEQUENCE [LARGE SCALE GENOMIC DNA]</scope>
    <source>
        <strain evidence="1 2">PTYR-5</strain>
    </source>
</reference>
<comment type="caution">
    <text evidence="1">The sequence shown here is derived from an EMBL/GenBank/DDBJ whole genome shotgun (WGS) entry which is preliminary data.</text>
</comment>
<proteinExistence type="predicted"/>
<dbReference type="EMBL" id="VDMN01000001">
    <property type="protein sequence ID" value="TNM64945.1"/>
    <property type="molecule type" value="Genomic_DNA"/>
</dbReference>
<name>A0A5C4XN53_9HYPH</name>
<organism evidence="1 2">
    <name type="scientific">Aliirhizobium smilacinae</name>
    <dbReference type="NCBI Taxonomy" id="1395944"/>
    <lineage>
        <taxon>Bacteria</taxon>
        <taxon>Pseudomonadati</taxon>
        <taxon>Pseudomonadota</taxon>
        <taxon>Alphaproteobacteria</taxon>
        <taxon>Hyphomicrobiales</taxon>
        <taxon>Rhizobiaceae</taxon>
        <taxon>Aliirhizobium</taxon>
    </lineage>
</organism>
<dbReference type="RefSeq" id="WP_139671725.1">
    <property type="nucleotide sequence ID" value="NZ_VDMN01000001.1"/>
</dbReference>
<gene>
    <name evidence="1" type="ORF">FHP24_01155</name>
</gene>